<protein>
    <recommendedName>
        <fullName evidence="2">IrrE N-terminal-like domain-containing protein</fullName>
    </recommendedName>
</protein>
<reference evidence="1" key="2">
    <citation type="submission" date="2024-06" db="EMBL/GenBank/DDBJ databases">
        <authorList>
            <person name="Plum-Jensen L.E."/>
            <person name="Schramm A."/>
            <person name="Marshall I.P.G."/>
        </authorList>
    </citation>
    <scope>NUCLEOTIDE SEQUENCE</scope>
    <source>
        <strain evidence="1">Rat1</strain>
    </source>
</reference>
<evidence type="ECO:0000313" key="1">
    <source>
        <dbReference type="EMBL" id="XCN74128.1"/>
    </source>
</evidence>
<gene>
    <name evidence="1" type="ORF">Q3M24_05060</name>
</gene>
<sequence>MNLFELRQKWLYSGCGAPECSQTTAQLAIYAENCSLTKNENIWSQSVQESIVVSTYPLALWMLQSWWRLLYEPLPVRGRPATHWRMAHELGAVGHGFVWPKVIFASDSENVQIWASPSDMRCQQSVRYLNGLHSPVAVPVAEFENVLFDFVSTVISRLDAVGVSASDLSELFKILQDEQQDGESFIYRKLEALMGFDPDECPLETMHYAVGLLRDYGEDTLSELAPMYGKNTCDTPLKPIEDFITTTGIFGKPTFSITRDPERAMTFSAPWKLAVEDAHRLRKEIGNETRPISTGDLFDFLGVASSDIEKWEPKGRVSVSVGIPTGNRHIKFVPRKKHPVSRRFELSRYIGDFCYAGANRWLTNTDLGTARQKYQRAFGAEFLCPIQGLIDFLQDDFSDEALDDAAEHFEVSQQTITSLLANNHVIEYSGQNEIPYQIGFSNGSF</sequence>
<organism evidence="1">
    <name type="scientific">Candidatus Electrothrix aestuarii</name>
    <dbReference type="NCBI Taxonomy" id="3062594"/>
    <lineage>
        <taxon>Bacteria</taxon>
        <taxon>Pseudomonadati</taxon>
        <taxon>Thermodesulfobacteriota</taxon>
        <taxon>Desulfobulbia</taxon>
        <taxon>Desulfobulbales</taxon>
        <taxon>Desulfobulbaceae</taxon>
        <taxon>Candidatus Electrothrix</taxon>
    </lineage>
</organism>
<dbReference type="EMBL" id="CP159373">
    <property type="protein sequence ID" value="XCN74128.1"/>
    <property type="molecule type" value="Genomic_DNA"/>
</dbReference>
<evidence type="ECO:0008006" key="2">
    <source>
        <dbReference type="Google" id="ProtNLM"/>
    </source>
</evidence>
<accession>A0AAU8LYD6</accession>
<reference evidence="1" key="1">
    <citation type="journal article" date="2024" name="Syst. Appl. Microbiol.">
        <title>First single-strain enrichments of Electrothrix cable bacteria, description of E. aestuarii sp. nov. and E. rattekaaiensis sp. nov., and proposal of a cable bacteria taxonomy following the rules of the SeqCode.</title>
        <authorList>
            <person name="Plum-Jensen L.E."/>
            <person name="Schramm A."/>
            <person name="Marshall I.P.G."/>
        </authorList>
    </citation>
    <scope>NUCLEOTIDE SEQUENCE</scope>
    <source>
        <strain evidence="1">Rat1</strain>
    </source>
</reference>
<proteinExistence type="predicted"/>
<dbReference type="AlphaFoldDB" id="A0AAU8LYD6"/>
<dbReference type="KEGG" id="eaj:Q3M24_05060"/>
<name>A0AAU8LYD6_9BACT</name>